<gene>
    <name evidence="1" type="ORF">MTBBW1_2130032</name>
</gene>
<sequence>MLVLCLWRGTLFIITYMADYRHNRRDESLYENRYLRGLSYKILMIARASQRWMKVFICQYVMETF</sequence>
<evidence type="ECO:0000313" key="1">
    <source>
        <dbReference type="EMBL" id="SLM30137.1"/>
    </source>
</evidence>
<dbReference type="EMBL" id="FWEV01000128">
    <property type="protein sequence ID" value="SLM30137.1"/>
    <property type="molecule type" value="Genomic_DNA"/>
</dbReference>
<dbReference type="STRING" id="1246637.MTBBW1_2130032"/>
<keyword evidence="2" id="KW-1185">Reference proteome</keyword>
<protein>
    <submittedName>
        <fullName evidence="1">Uncharacterized protein</fullName>
    </submittedName>
</protein>
<evidence type="ECO:0000313" key="2">
    <source>
        <dbReference type="Proteomes" id="UP000191931"/>
    </source>
</evidence>
<organism evidence="1 2">
    <name type="scientific">Desulfamplus magnetovallimortis</name>
    <dbReference type="NCBI Taxonomy" id="1246637"/>
    <lineage>
        <taxon>Bacteria</taxon>
        <taxon>Pseudomonadati</taxon>
        <taxon>Thermodesulfobacteriota</taxon>
        <taxon>Desulfobacteria</taxon>
        <taxon>Desulfobacterales</taxon>
        <taxon>Desulfobacteraceae</taxon>
        <taxon>Desulfamplus</taxon>
    </lineage>
</organism>
<proteinExistence type="predicted"/>
<reference evidence="1 2" key="1">
    <citation type="submission" date="2017-03" db="EMBL/GenBank/DDBJ databases">
        <authorList>
            <person name="Afonso C.L."/>
            <person name="Miller P.J."/>
            <person name="Scott M.A."/>
            <person name="Spackman E."/>
            <person name="Goraichik I."/>
            <person name="Dimitrov K.M."/>
            <person name="Suarez D.L."/>
            <person name="Swayne D.E."/>
        </authorList>
    </citation>
    <scope>NUCLEOTIDE SEQUENCE [LARGE SCALE GENOMIC DNA]</scope>
    <source>
        <strain evidence="1">PRJEB14757</strain>
    </source>
</reference>
<accession>A0A1W1HCC5</accession>
<dbReference type="Proteomes" id="UP000191931">
    <property type="component" value="Unassembled WGS sequence"/>
</dbReference>
<name>A0A1W1HCC5_9BACT</name>
<dbReference type="AlphaFoldDB" id="A0A1W1HCC5"/>